<keyword evidence="2" id="KW-1185">Reference proteome</keyword>
<gene>
    <name evidence="1" type="ORF">WJX72_006552</name>
</gene>
<sequence>MALWNAQKLARLMWESFVMVANCELGMDFSQLDVPVDPLKVVRMIKYQLGNVGILIHLDQAQDLRRHAGGWFKHHQSAFADITPIKNLPTDTDKQKLARQQSQAELAGVYGIWEVITPCLHDAFVNAILTGRGHGPYLIAWNYQDQLAHSFGQTHALTLTAMSIKGTAQVLLQTPCANERSTMLVEAFGFDRAAIDAHMQTEAAGQEMRDEWTPDSYTMVLLFTTTRHAEAQQPVGWPQFVMLCRLLQWISAGVPAYLRKAMAAALEEAGSWAIMDLGQMRRQFTNRHGRIAQAIAALPRAANAWALQHELDPQEVRQVFLEGLLGVEVHLQSKSDLAAAVVRAGIYTMGPDKGPNPHMPVFNISTYHVPGINDKARKLDLSAGRLPKKLMRDPWCKMLPILAKGVQIRLLLAADAALGCPSPTSAGPDLLLRAGLQRHRLLTTLQVKFRKHGITMGMPGVAMEAQRTAKQAVNWRKEEPYSAVLLVYLLLGTGTAELEAARGEIMQPGTKLTTHKKVPAALHVIIPTQAQVDQLLGAEDAASLRQLDRAASHRRMNDVYSKVARQLFRSAVIPN</sequence>
<dbReference type="AlphaFoldDB" id="A0AAW1PC00"/>
<dbReference type="Proteomes" id="UP001489004">
    <property type="component" value="Unassembled WGS sequence"/>
</dbReference>
<evidence type="ECO:0000313" key="1">
    <source>
        <dbReference type="EMBL" id="KAK9805587.1"/>
    </source>
</evidence>
<dbReference type="EMBL" id="JALJOR010000015">
    <property type="protein sequence ID" value="KAK9805587.1"/>
    <property type="molecule type" value="Genomic_DNA"/>
</dbReference>
<comment type="caution">
    <text evidence="1">The sequence shown here is derived from an EMBL/GenBank/DDBJ whole genome shotgun (WGS) entry which is preliminary data.</text>
</comment>
<protein>
    <submittedName>
        <fullName evidence="1">Uncharacterized protein</fullName>
    </submittedName>
</protein>
<evidence type="ECO:0000313" key="2">
    <source>
        <dbReference type="Proteomes" id="UP001489004"/>
    </source>
</evidence>
<name>A0AAW1PC00_9CHLO</name>
<reference evidence="1 2" key="1">
    <citation type="journal article" date="2024" name="Nat. Commun.">
        <title>Phylogenomics reveals the evolutionary origins of lichenization in chlorophyte algae.</title>
        <authorList>
            <person name="Puginier C."/>
            <person name="Libourel C."/>
            <person name="Otte J."/>
            <person name="Skaloud P."/>
            <person name="Haon M."/>
            <person name="Grisel S."/>
            <person name="Petersen M."/>
            <person name="Berrin J.G."/>
            <person name="Delaux P.M."/>
            <person name="Dal Grande F."/>
            <person name="Keller J."/>
        </authorList>
    </citation>
    <scope>NUCLEOTIDE SEQUENCE [LARGE SCALE GENOMIC DNA]</scope>
    <source>
        <strain evidence="1 2">SAG 2043</strain>
    </source>
</reference>
<organism evidence="1 2">
    <name type="scientific">[Myrmecia] bisecta</name>
    <dbReference type="NCBI Taxonomy" id="41462"/>
    <lineage>
        <taxon>Eukaryota</taxon>
        <taxon>Viridiplantae</taxon>
        <taxon>Chlorophyta</taxon>
        <taxon>core chlorophytes</taxon>
        <taxon>Trebouxiophyceae</taxon>
        <taxon>Trebouxiales</taxon>
        <taxon>Trebouxiaceae</taxon>
        <taxon>Myrmecia</taxon>
    </lineage>
</organism>
<accession>A0AAW1PC00</accession>
<proteinExistence type="predicted"/>